<name>A0ABM7RE22_9BACT</name>
<accession>A0ABM7RE22</accession>
<sequence>MIDFSKLDKTIHEKGRLSIMTLLASRAEPWAFQDLKSELEMSDGNLITHLRTLGNAGYVESVKLTGDGRPQTLYSLNRAGRSAFESYLAVLEQILDLGK</sequence>
<dbReference type="Gene3D" id="1.10.10.10">
    <property type="entry name" value="Winged helix-like DNA-binding domain superfamily/Winged helix DNA-binding domain"/>
    <property type="match status" value="1"/>
</dbReference>
<dbReference type="Proteomes" id="UP001374893">
    <property type="component" value="Chromosome"/>
</dbReference>
<dbReference type="InterPro" id="IPR027395">
    <property type="entry name" value="WH_DNA-bd_dom"/>
</dbReference>
<gene>
    <name evidence="2" type="ORF">HAHE_18120</name>
</gene>
<dbReference type="InterPro" id="IPR036388">
    <property type="entry name" value="WH-like_DNA-bd_sf"/>
</dbReference>
<protein>
    <submittedName>
        <fullName evidence="2">Winged helix DNA-binding domain-containing protein</fullName>
    </submittedName>
</protein>
<dbReference type="GO" id="GO:0003677">
    <property type="term" value="F:DNA binding"/>
    <property type="evidence" value="ECO:0007669"/>
    <property type="project" value="UniProtKB-KW"/>
</dbReference>
<dbReference type="PANTHER" id="PTHR37318">
    <property type="entry name" value="BSL7504 PROTEIN"/>
    <property type="match status" value="1"/>
</dbReference>
<keyword evidence="2" id="KW-0238">DNA-binding</keyword>
<keyword evidence="3" id="KW-1185">Reference proteome</keyword>
<feature type="domain" description="Winged helix DNA-binding" evidence="1">
    <location>
        <begin position="16"/>
        <end position="95"/>
    </location>
</feature>
<dbReference type="InterPro" id="IPR036390">
    <property type="entry name" value="WH_DNA-bd_sf"/>
</dbReference>
<dbReference type="InterPro" id="IPR011991">
    <property type="entry name" value="ArsR-like_HTH"/>
</dbReference>
<evidence type="ECO:0000313" key="3">
    <source>
        <dbReference type="Proteomes" id="UP001374893"/>
    </source>
</evidence>
<evidence type="ECO:0000259" key="1">
    <source>
        <dbReference type="Pfam" id="PF13601"/>
    </source>
</evidence>
<dbReference type="EMBL" id="AP024702">
    <property type="protein sequence ID" value="BCX47904.1"/>
    <property type="molecule type" value="Genomic_DNA"/>
</dbReference>
<dbReference type="CDD" id="cd00090">
    <property type="entry name" value="HTH_ARSR"/>
    <property type="match status" value="1"/>
</dbReference>
<proteinExistence type="predicted"/>
<organism evidence="2 3">
    <name type="scientific">Haloferula helveola</name>
    <dbReference type="NCBI Taxonomy" id="490095"/>
    <lineage>
        <taxon>Bacteria</taxon>
        <taxon>Pseudomonadati</taxon>
        <taxon>Verrucomicrobiota</taxon>
        <taxon>Verrucomicrobiia</taxon>
        <taxon>Verrucomicrobiales</taxon>
        <taxon>Verrucomicrobiaceae</taxon>
        <taxon>Haloferula</taxon>
    </lineage>
</organism>
<dbReference type="RefSeq" id="WP_338690367.1">
    <property type="nucleotide sequence ID" value="NZ_AP024702.1"/>
</dbReference>
<dbReference type="PANTHER" id="PTHR37318:SF1">
    <property type="entry name" value="BSL7504 PROTEIN"/>
    <property type="match status" value="1"/>
</dbReference>
<reference evidence="2 3" key="1">
    <citation type="submission" date="2021-06" db="EMBL/GenBank/DDBJ databases">
        <title>Complete genome of Haloferula helveola possessing various polysaccharide degrading enzymes.</title>
        <authorList>
            <person name="Takami H."/>
            <person name="Huang C."/>
            <person name="Hamasaki K."/>
        </authorList>
    </citation>
    <scope>NUCLEOTIDE SEQUENCE [LARGE SCALE GENOMIC DNA]</scope>
    <source>
        <strain evidence="2 3">CN-1</strain>
    </source>
</reference>
<dbReference type="SUPFAM" id="SSF46785">
    <property type="entry name" value="Winged helix' DNA-binding domain"/>
    <property type="match status" value="1"/>
</dbReference>
<dbReference type="Pfam" id="PF13601">
    <property type="entry name" value="HTH_34"/>
    <property type="match status" value="1"/>
</dbReference>
<evidence type="ECO:0000313" key="2">
    <source>
        <dbReference type="EMBL" id="BCX47904.1"/>
    </source>
</evidence>